<dbReference type="AlphaFoldDB" id="A0A326UGF1"/>
<reference evidence="1 2" key="1">
    <citation type="submission" date="2018-06" db="EMBL/GenBank/DDBJ databases">
        <title>Genomic Encyclopedia of Archaeal and Bacterial Type Strains, Phase II (KMG-II): from individual species to whole genera.</title>
        <authorList>
            <person name="Goeker M."/>
        </authorList>
    </citation>
    <scope>NUCLEOTIDE SEQUENCE [LARGE SCALE GENOMIC DNA]</scope>
    <source>
        <strain evidence="1 2">ATCC BAA-1881</strain>
    </source>
</reference>
<name>A0A326UGF1_THEHA</name>
<protein>
    <submittedName>
        <fullName evidence="1">Uncharacterized protein</fullName>
    </submittedName>
</protein>
<organism evidence="1 2">
    <name type="scientific">Thermosporothrix hazakensis</name>
    <dbReference type="NCBI Taxonomy" id="644383"/>
    <lineage>
        <taxon>Bacteria</taxon>
        <taxon>Bacillati</taxon>
        <taxon>Chloroflexota</taxon>
        <taxon>Ktedonobacteria</taxon>
        <taxon>Ktedonobacterales</taxon>
        <taxon>Thermosporotrichaceae</taxon>
        <taxon>Thermosporothrix</taxon>
    </lineage>
</organism>
<keyword evidence="2" id="KW-1185">Reference proteome</keyword>
<sequence>MSHGTKGFRKPYETKAAATALPRLLFVREQESPETFGVICGGLDTAPFFHVDRFPGISREMPFNMKRSQDPDPEQGGVVIFQVSRLFTLHLLHLIL</sequence>
<comment type="caution">
    <text evidence="1">The sequence shown here is derived from an EMBL/GenBank/DDBJ whole genome shotgun (WGS) entry which is preliminary data.</text>
</comment>
<proteinExistence type="predicted"/>
<evidence type="ECO:0000313" key="1">
    <source>
        <dbReference type="EMBL" id="PZW36841.1"/>
    </source>
</evidence>
<evidence type="ECO:0000313" key="2">
    <source>
        <dbReference type="Proteomes" id="UP000248806"/>
    </source>
</evidence>
<gene>
    <name evidence="1" type="ORF">EI42_01027</name>
</gene>
<dbReference type="Proteomes" id="UP000248806">
    <property type="component" value="Unassembled WGS sequence"/>
</dbReference>
<accession>A0A326UGF1</accession>
<dbReference type="EMBL" id="QKUF01000001">
    <property type="protein sequence ID" value="PZW36841.1"/>
    <property type="molecule type" value="Genomic_DNA"/>
</dbReference>